<sequence>MRLIRLKEVMSLTGLGRSSIYKFMEESRFPKSVSLGDRAVAWIESEVEDWIVEKIAERDRN</sequence>
<dbReference type="EMBL" id="PYOJ01000027">
    <property type="protein sequence ID" value="PSV87511.1"/>
    <property type="molecule type" value="Genomic_DNA"/>
</dbReference>
<dbReference type="OrthoDB" id="8455288at2"/>
<dbReference type="AlphaFoldDB" id="A0A2T3M6E0"/>
<dbReference type="Proteomes" id="UP000240410">
    <property type="component" value="Unassembled WGS sequence"/>
</dbReference>
<dbReference type="RefSeq" id="WP_036764365.1">
    <property type="nucleotide sequence ID" value="NZ_JZSL01000029.1"/>
</dbReference>
<gene>
    <name evidence="1" type="ORF">CTM89_17060</name>
</gene>
<dbReference type="Gene3D" id="1.10.238.160">
    <property type="match status" value="1"/>
</dbReference>
<dbReference type="InterPro" id="IPR052931">
    <property type="entry name" value="Prophage_regulatory_activator"/>
</dbReference>
<name>A0A2T3M6E0_PHOLE</name>
<comment type="caution">
    <text evidence="1">The sequence shown here is derived from an EMBL/GenBank/DDBJ whole genome shotgun (WGS) entry which is preliminary data.</text>
</comment>
<evidence type="ECO:0000313" key="1">
    <source>
        <dbReference type="EMBL" id="PSV87511.1"/>
    </source>
</evidence>
<accession>A0A2T3M6E0</accession>
<protein>
    <submittedName>
        <fullName evidence="1">AlpA family transcriptional regulator</fullName>
    </submittedName>
</protein>
<organism evidence="1 2">
    <name type="scientific">Photobacterium leiognathi</name>
    <dbReference type="NCBI Taxonomy" id="553611"/>
    <lineage>
        <taxon>Bacteria</taxon>
        <taxon>Pseudomonadati</taxon>
        <taxon>Pseudomonadota</taxon>
        <taxon>Gammaproteobacteria</taxon>
        <taxon>Vibrionales</taxon>
        <taxon>Vibrionaceae</taxon>
        <taxon>Photobacterium</taxon>
    </lineage>
</organism>
<dbReference type="InterPro" id="IPR010260">
    <property type="entry name" value="AlpA"/>
</dbReference>
<reference evidence="1 2" key="1">
    <citation type="submission" date="2018-03" db="EMBL/GenBank/DDBJ databases">
        <title>Whole genome sequencing of Histamine producing bacteria.</title>
        <authorList>
            <person name="Butler K."/>
        </authorList>
    </citation>
    <scope>NUCLEOTIDE SEQUENCE [LARGE SCALE GENOMIC DNA]</scope>
    <source>
        <strain evidence="1 2">ATCC 33979</strain>
    </source>
</reference>
<evidence type="ECO:0000313" key="2">
    <source>
        <dbReference type="Proteomes" id="UP000240410"/>
    </source>
</evidence>
<proteinExistence type="predicted"/>
<dbReference type="FunFam" id="1.10.238.160:FF:000002">
    <property type="entry name" value="Predicted transcriptional regulator"/>
    <property type="match status" value="1"/>
</dbReference>
<dbReference type="PANTHER" id="PTHR36154">
    <property type="entry name" value="DNA-BINDING TRANSCRIPTIONAL ACTIVATOR ALPA"/>
    <property type="match status" value="1"/>
</dbReference>
<dbReference type="Pfam" id="PF05930">
    <property type="entry name" value="Phage_AlpA"/>
    <property type="match status" value="1"/>
</dbReference>
<dbReference type="PANTHER" id="PTHR36154:SF1">
    <property type="entry name" value="DNA-BINDING TRANSCRIPTIONAL ACTIVATOR ALPA"/>
    <property type="match status" value="1"/>
</dbReference>